<feature type="transmembrane region" description="Helical" evidence="1">
    <location>
        <begin position="276"/>
        <end position="302"/>
    </location>
</feature>
<evidence type="ECO:0000256" key="1">
    <source>
        <dbReference type="SAM" id="Phobius"/>
    </source>
</evidence>
<dbReference type="EMBL" id="RQEP01000005">
    <property type="protein sequence ID" value="TGK06746.1"/>
    <property type="molecule type" value="Genomic_DNA"/>
</dbReference>
<keyword evidence="1" id="KW-0472">Membrane</keyword>
<comment type="caution">
    <text evidence="2">The sequence shown here is derived from an EMBL/GenBank/DDBJ whole genome shotgun (WGS) entry which is preliminary data.</text>
</comment>
<dbReference type="Proteomes" id="UP000297453">
    <property type="component" value="Unassembled WGS sequence"/>
</dbReference>
<feature type="transmembrane region" description="Helical" evidence="1">
    <location>
        <begin position="127"/>
        <end position="145"/>
    </location>
</feature>
<feature type="transmembrane region" description="Helical" evidence="1">
    <location>
        <begin position="356"/>
        <end position="376"/>
    </location>
</feature>
<keyword evidence="1" id="KW-0812">Transmembrane</keyword>
<accession>A0A4R9G5B8</accession>
<feature type="transmembrane region" description="Helical" evidence="1">
    <location>
        <begin position="180"/>
        <end position="197"/>
    </location>
</feature>
<gene>
    <name evidence="2" type="ORF">EHO59_01015</name>
</gene>
<feature type="transmembrane region" description="Helical" evidence="1">
    <location>
        <begin position="157"/>
        <end position="174"/>
    </location>
</feature>
<keyword evidence="3" id="KW-1185">Reference proteome</keyword>
<feature type="transmembrane region" description="Helical" evidence="1">
    <location>
        <begin position="97"/>
        <end position="115"/>
    </location>
</feature>
<organism evidence="2 3">
    <name type="scientific">Leptospira semungkisensis</name>
    <dbReference type="NCBI Taxonomy" id="2484985"/>
    <lineage>
        <taxon>Bacteria</taxon>
        <taxon>Pseudomonadati</taxon>
        <taxon>Spirochaetota</taxon>
        <taxon>Spirochaetia</taxon>
        <taxon>Leptospirales</taxon>
        <taxon>Leptospiraceae</taxon>
        <taxon>Leptospira</taxon>
    </lineage>
</organism>
<keyword evidence="1" id="KW-1133">Transmembrane helix</keyword>
<dbReference type="RefSeq" id="WP_135583893.1">
    <property type="nucleotide sequence ID" value="NZ_RQEP01000005.1"/>
</dbReference>
<proteinExistence type="predicted"/>
<dbReference type="AlphaFoldDB" id="A0A4R9G5B8"/>
<evidence type="ECO:0000313" key="2">
    <source>
        <dbReference type="EMBL" id="TGK06746.1"/>
    </source>
</evidence>
<reference evidence="2" key="1">
    <citation type="journal article" date="2019" name="PLoS Negl. Trop. Dis.">
        <title>Revisiting the worldwide diversity of Leptospira species in the environment.</title>
        <authorList>
            <person name="Vincent A.T."/>
            <person name="Schiettekatte O."/>
            <person name="Bourhy P."/>
            <person name="Veyrier F.J."/>
            <person name="Picardeau M."/>
        </authorList>
    </citation>
    <scope>NUCLEOTIDE SEQUENCE [LARGE SCALE GENOMIC DNA]</scope>
    <source>
        <strain evidence="2">SSS9</strain>
    </source>
</reference>
<feature type="transmembrane region" description="Helical" evidence="1">
    <location>
        <begin position="218"/>
        <end position="235"/>
    </location>
</feature>
<evidence type="ECO:0000313" key="3">
    <source>
        <dbReference type="Proteomes" id="UP000297453"/>
    </source>
</evidence>
<dbReference type="OrthoDB" id="345258at2"/>
<sequence>MKPIYLLSLFGSLLCIFLAPIQSYIWNAENSPTLVWKIQANIQGILDIRRTNFPESSDYYFFGRLFLPVYLGILFGLKELKELGRIPEQAKKEFKVFFIFLSIAAFGNFLAYWVAGFAGEGFRTAGFRWIEAPSILILLIVAILIGRKIIRERKTLGLAFLILPILMIGSTMILKYLPHAAILPISLLVTFLLLDASQDVWLNSLKRQLVRFSSAKSILSLFMLGMFCAICMQVLEKFIPMGEEAKLPVKPDFLPFSSISDLQSVFSAYGERGRELYIWMDLIDMIFPTPLAFAIGATVSLFASRIGISKSWGLIPFGFLLFDILENICMLIHVYTFPDLNSGLASISGIFTAYKLFFLLCSYSSFAISLLGLLILSQMSWKSAKA</sequence>
<feature type="transmembrane region" description="Helical" evidence="1">
    <location>
        <begin position="314"/>
        <end position="336"/>
    </location>
</feature>
<protein>
    <submittedName>
        <fullName evidence="2">Uncharacterized protein</fullName>
    </submittedName>
</protein>
<feature type="transmembrane region" description="Helical" evidence="1">
    <location>
        <begin position="59"/>
        <end position="77"/>
    </location>
</feature>
<name>A0A4R9G5B8_9LEPT</name>